<comment type="similarity">
    <text evidence="6">Belongs to the purine/pyrimidine phosphoribosyltransferase family. PyrE subfamily.</text>
</comment>
<comment type="caution">
    <text evidence="6">Lacks conserved residue(s) required for the propagation of feature annotation.</text>
</comment>
<dbReference type="NCBIfam" id="TIGR00336">
    <property type="entry name" value="pyrE"/>
    <property type="match status" value="1"/>
</dbReference>
<dbReference type="GO" id="GO:0019856">
    <property type="term" value="P:pyrimidine nucleobase biosynthetic process"/>
    <property type="evidence" value="ECO:0007669"/>
    <property type="project" value="TreeGrafter"/>
</dbReference>
<dbReference type="InterPro" id="IPR029057">
    <property type="entry name" value="PRTase-like"/>
</dbReference>
<protein>
    <recommendedName>
        <fullName evidence="2 6">Orotate phosphoribosyltransferase</fullName>
        <shortName evidence="6">OPRT</shortName>
        <shortName evidence="6">OPRTase</shortName>
        <ecNumber evidence="2 6">2.4.2.10</ecNumber>
    </recommendedName>
</protein>
<keyword evidence="6" id="KW-0460">Magnesium</keyword>
<dbReference type="Gene3D" id="3.40.50.2020">
    <property type="match status" value="1"/>
</dbReference>
<feature type="binding site" evidence="6">
    <location>
        <position position="118"/>
    </location>
    <ligand>
        <name>orotate</name>
        <dbReference type="ChEBI" id="CHEBI:30839"/>
    </ligand>
</feature>
<dbReference type="PANTHER" id="PTHR19278:SF9">
    <property type="entry name" value="URIDINE 5'-MONOPHOSPHATE SYNTHASE"/>
    <property type="match status" value="1"/>
</dbReference>
<comment type="catalytic activity">
    <reaction evidence="6">
        <text>orotidine 5'-phosphate + diphosphate = orotate + 5-phospho-alpha-D-ribose 1-diphosphate</text>
        <dbReference type="Rhea" id="RHEA:10380"/>
        <dbReference type="ChEBI" id="CHEBI:30839"/>
        <dbReference type="ChEBI" id="CHEBI:33019"/>
        <dbReference type="ChEBI" id="CHEBI:57538"/>
        <dbReference type="ChEBI" id="CHEBI:58017"/>
        <dbReference type="EC" id="2.4.2.10"/>
    </reaction>
</comment>
<dbReference type="Proteomes" id="UP000295636">
    <property type="component" value="Unassembled WGS sequence"/>
</dbReference>
<dbReference type="UniPathway" id="UPA00070">
    <property type="reaction ID" value="UER00119"/>
</dbReference>
<dbReference type="EMBL" id="SMRT01000004">
    <property type="protein sequence ID" value="TDF98126.1"/>
    <property type="molecule type" value="Genomic_DNA"/>
</dbReference>
<dbReference type="RefSeq" id="WP_133227921.1">
    <property type="nucleotide sequence ID" value="NZ_SMRT01000004.1"/>
</dbReference>
<dbReference type="GO" id="GO:0004588">
    <property type="term" value="F:orotate phosphoribosyltransferase activity"/>
    <property type="evidence" value="ECO:0007669"/>
    <property type="project" value="UniProtKB-UniRule"/>
</dbReference>
<dbReference type="SUPFAM" id="SSF53271">
    <property type="entry name" value="PRTase-like"/>
    <property type="match status" value="1"/>
</dbReference>
<dbReference type="PANTHER" id="PTHR19278">
    <property type="entry name" value="OROTATE PHOSPHORIBOSYLTRANSFERASE"/>
    <property type="match status" value="1"/>
</dbReference>
<organism evidence="7 8">
    <name type="scientific">Paenibacillus piri</name>
    <dbReference type="NCBI Taxonomy" id="2547395"/>
    <lineage>
        <taxon>Bacteria</taxon>
        <taxon>Bacillati</taxon>
        <taxon>Bacillota</taxon>
        <taxon>Bacilli</taxon>
        <taxon>Bacillales</taxon>
        <taxon>Paenibacillaceae</taxon>
        <taxon>Paenibacillus</taxon>
    </lineage>
</organism>
<feature type="binding site" evidence="6">
    <location>
        <position position="88"/>
    </location>
    <ligand>
        <name>5-phospho-alpha-D-ribose 1-diphosphate</name>
        <dbReference type="ChEBI" id="CHEBI:58017"/>
        <note>ligand shared between dimeric partners</note>
    </ligand>
</feature>
<name>A0A4R5KRA0_9BACL</name>
<dbReference type="CDD" id="cd06223">
    <property type="entry name" value="PRTases_typeI"/>
    <property type="match status" value="1"/>
</dbReference>
<feature type="binding site" description="in other chain" evidence="6">
    <location>
        <position position="89"/>
    </location>
    <ligand>
        <name>5-phospho-alpha-D-ribose 1-diphosphate</name>
        <dbReference type="ChEBI" id="CHEBI:58017"/>
        <note>ligand shared between dimeric partners</note>
    </ligand>
</feature>
<keyword evidence="5 6" id="KW-0665">Pyrimidine biosynthesis</keyword>
<keyword evidence="4 6" id="KW-0808">Transferase</keyword>
<dbReference type="InterPro" id="IPR023031">
    <property type="entry name" value="OPRT"/>
</dbReference>
<dbReference type="GO" id="GO:0044205">
    <property type="term" value="P:'de novo' UMP biosynthetic process"/>
    <property type="evidence" value="ECO:0007669"/>
    <property type="project" value="UniProtKB-UniRule"/>
</dbReference>
<dbReference type="AlphaFoldDB" id="A0A4R5KRA0"/>
<comment type="caution">
    <text evidence="7">The sequence shown here is derived from an EMBL/GenBank/DDBJ whole genome shotgun (WGS) entry which is preliminary data.</text>
</comment>
<feature type="binding site" evidence="6">
    <location>
        <position position="92"/>
    </location>
    <ligand>
        <name>5-phospho-alpha-D-ribose 1-diphosphate</name>
        <dbReference type="ChEBI" id="CHEBI:58017"/>
        <note>ligand shared between dimeric partners</note>
    </ligand>
</feature>
<dbReference type="HAMAP" id="MF_01208">
    <property type="entry name" value="PyrE"/>
    <property type="match status" value="1"/>
</dbReference>
<dbReference type="EC" id="2.4.2.10" evidence="2 6"/>
<dbReference type="GO" id="GO:0000287">
    <property type="term" value="F:magnesium ion binding"/>
    <property type="evidence" value="ECO:0007669"/>
    <property type="project" value="UniProtKB-UniRule"/>
</dbReference>
<accession>A0A4R5KRA0</accession>
<evidence type="ECO:0000256" key="1">
    <source>
        <dbReference type="ARBA" id="ARBA00004889"/>
    </source>
</evidence>
<dbReference type="InterPro" id="IPR000836">
    <property type="entry name" value="PRTase_dom"/>
</dbReference>
<evidence type="ECO:0000256" key="2">
    <source>
        <dbReference type="ARBA" id="ARBA00011971"/>
    </source>
</evidence>
<comment type="pathway">
    <text evidence="1 6">Pyrimidine metabolism; UMP biosynthesis via de novo pathway; UMP from orotate: step 1/2.</text>
</comment>
<comment type="subunit">
    <text evidence="6">Homodimer.</text>
</comment>
<comment type="cofactor">
    <cofactor evidence="6">
        <name>Mg(2+)</name>
        <dbReference type="ChEBI" id="CHEBI:18420"/>
    </cofactor>
</comment>
<keyword evidence="8" id="KW-1185">Reference proteome</keyword>
<dbReference type="OrthoDB" id="4213751at2"/>
<comment type="function">
    <text evidence="6">Catalyzes the transfer of a ribosyl phosphate group from 5-phosphoribose 1-diphosphate to orotate, leading to the formation of orotidine monophosphate (OMP).</text>
</comment>
<evidence type="ECO:0000256" key="5">
    <source>
        <dbReference type="ARBA" id="ARBA00022975"/>
    </source>
</evidence>
<gene>
    <name evidence="6 7" type="primary">pyrE</name>
    <name evidence="7" type="ORF">E1757_11525</name>
</gene>
<feature type="binding site" description="in other chain" evidence="6">
    <location>
        <begin position="114"/>
        <end position="122"/>
    </location>
    <ligand>
        <name>5-phospho-alpha-D-ribose 1-diphosphate</name>
        <dbReference type="ChEBI" id="CHEBI:58017"/>
        <note>ligand shared between dimeric partners</note>
    </ligand>
</feature>
<evidence type="ECO:0000313" key="8">
    <source>
        <dbReference type="Proteomes" id="UP000295636"/>
    </source>
</evidence>
<feature type="binding site" evidence="6">
    <location>
        <position position="146"/>
    </location>
    <ligand>
        <name>orotate</name>
        <dbReference type="ChEBI" id="CHEBI:30839"/>
    </ligand>
</feature>
<feature type="binding site" description="in other chain" evidence="6">
    <location>
        <position position="23"/>
    </location>
    <ligand>
        <name>5-phospho-alpha-D-ribose 1-diphosphate</name>
        <dbReference type="ChEBI" id="CHEBI:58017"/>
        <note>ligand shared between dimeric partners</note>
    </ligand>
</feature>
<keyword evidence="3 6" id="KW-0328">Glycosyltransferase</keyword>
<evidence type="ECO:0000256" key="3">
    <source>
        <dbReference type="ARBA" id="ARBA00022676"/>
    </source>
</evidence>
<sequence length="180" mass="19442">MNHRQLAGIIYRTAHIAGTFQLRSGQISDQYFDKYLFESDPNLLTAIAEQLKPLLPPDTELLAGLELGGIPVATALSISTGIPAVYVRKKPKDYGTAKLTEGPDIRGKNICIIEDVATTGGQILLSAADLLKSGARLGAVLCVIERGVQGRINLEREGLSLKSLFTVEQLISAAQQEDQR</sequence>
<dbReference type="InterPro" id="IPR004467">
    <property type="entry name" value="Or_phspho_trans_dom"/>
</dbReference>
<proteinExistence type="inferred from homology"/>
<reference evidence="7 8" key="1">
    <citation type="submission" date="2019-03" db="EMBL/GenBank/DDBJ databases">
        <title>This is whole genome sequence of Paenibacillus sp MS74 strain.</title>
        <authorList>
            <person name="Trinh H.N."/>
        </authorList>
    </citation>
    <scope>NUCLEOTIDE SEQUENCE [LARGE SCALE GENOMIC DNA]</scope>
    <source>
        <strain evidence="7 8">MS74</strain>
    </source>
</reference>
<evidence type="ECO:0000256" key="4">
    <source>
        <dbReference type="ARBA" id="ARBA00022679"/>
    </source>
</evidence>
<evidence type="ECO:0000256" key="6">
    <source>
        <dbReference type="HAMAP-Rule" id="MF_01208"/>
    </source>
</evidence>
<evidence type="ECO:0000313" key="7">
    <source>
        <dbReference type="EMBL" id="TDF98126.1"/>
    </source>
</evidence>